<accession>A0A0W0SM65</accession>
<dbReference type="AlphaFoldDB" id="A0A0W0SM65"/>
<comment type="caution">
    <text evidence="2">The sequence shown here is derived from an EMBL/GenBank/DDBJ whole genome shotgun (WGS) entry which is preliminary data.</text>
</comment>
<dbReference type="SUPFAM" id="SSF56801">
    <property type="entry name" value="Acetyl-CoA synthetase-like"/>
    <property type="match status" value="1"/>
</dbReference>
<protein>
    <submittedName>
        <fullName evidence="2">Acyl-CoA synthetase</fullName>
        <ecNumber evidence="2">6.2.1.3</ecNumber>
    </submittedName>
</protein>
<dbReference type="Proteomes" id="UP000054742">
    <property type="component" value="Unassembled WGS sequence"/>
</dbReference>
<dbReference type="OrthoDB" id="9803968at2"/>
<evidence type="ECO:0000313" key="3">
    <source>
        <dbReference type="Proteomes" id="UP000054742"/>
    </source>
</evidence>
<keyword evidence="2" id="KW-0436">Ligase</keyword>
<name>A0A0W0SM65_9GAMM</name>
<evidence type="ECO:0000259" key="1">
    <source>
        <dbReference type="Pfam" id="PF00501"/>
    </source>
</evidence>
<dbReference type="InterPro" id="IPR042099">
    <property type="entry name" value="ANL_N_sf"/>
</dbReference>
<dbReference type="PANTHER" id="PTHR43767">
    <property type="entry name" value="LONG-CHAIN-FATTY-ACID--COA LIGASE"/>
    <property type="match status" value="1"/>
</dbReference>
<dbReference type="GO" id="GO:0004467">
    <property type="term" value="F:long-chain fatty acid-CoA ligase activity"/>
    <property type="evidence" value="ECO:0007669"/>
    <property type="project" value="UniProtKB-EC"/>
</dbReference>
<dbReference type="STRING" id="29422.Lbru_1398"/>
<dbReference type="EMBL" id="LNXV01000011">
    <property type="protein sequence ID" value="KTC84037.1"/>
    <property type="molecule type" value="Genomic_DNA"/>
</dbReference>
<keyword evidence="3" id="KW-1185">Reference proteome</keyword>
<dbReference type="RefSeq" id="WP_058441479.1">
    <property type="nucleotide sequence ID" value="NZ_CAAAHU010000003.1"/>
</dbReference>
<dbReference type="NCBIfam" id="NF006754">
    <property type="entry name" value="PRK09274.1"/>
    <property type="match status" value="1"/>
</dbReference>
<proteinExistence type="predicted"/>
<dbReference type="PANTHER" id="PTHR43767:SF1">
    <property type="entry name" value="NONRIBOSOMAL PEPTIDE SYNTHASE PES1 (EUROFUNG)-RELATED"/>
    <property type="match status" value="1"/>
</dbReference>
<dbReference type="InterPro" id="IPR000873">
    <property type="entry name" value="AMP-dep_synth/lig_dom"/>
</dbReference>
<dbReference type="Pfam" id="PF00501">
    <property type="entry name" value="AMP-binding"/>
    <property type="match status" value="1"/>
</dbReference>
<evidence type="ECO:0000313" key="2">
    <source>
        <dbReference type="EMBL" id="KTC84037.1"/>
    </source>
</evidence>
<feature type="domain" description="AMP-dependent synthetase/ligase" evidence="1">
    <location>
        <begin position="18"/>
        <end position="401"/>
    </location>
</feature>
<sequence length="552" mass="61823">MSEPSPIVNISGFLSILAQRKPDKVALYVQTKTGQYLSYTYQELNQASHWIAKGLLIHGLKPKDRVVLMVKPGLMFFSLVFGLFKAGIVPVIIDPGLEKAKLKHALDQVEPIGFIGIPLAQIARILLKWGKKSIQQIITVGPRLFWGGTTLEQICQQGKETQSPLDLPVTHGNDIAAILFTSGSTGIPKGAVYKHSNFLAQVELIKKSFQIQPGEVDVPTFPLFALFDPALEMTSVIPNMDFSKPAKANPDTIIQLVHEFNATNLFASPALLDRLSRYAATKKLKMPTLKRTISAGAALHPKIVQQFKDTLNPNSELFTAYGATESLPVSLMGGNDILQDTQIKTHQGFGICVGKTVPPSDVKIIQIDDRPLREWNKQFVLPPGEIGEIVVRGPQVTESYFQMERETLLAKIPIDNHRDFYHRMGDVGYFDESGRLWYCGRKSQRVITKDQTYFTEVCEGIFNQHPMVFRSALVGVHVQGSIVPVICIELESNTKARFTSIQLELRQLAQKFPQTQRISYFLHHKKLPVDIRHNAKIIREQVAKWAAKEINK</sequence>
<gene>
    <name evidence="2" type="primary">lidS</name>
    <name evidence="2" type="ORF">Lbru_1398</name>
</gene>
<organism evidence="2 3">
    <name type="scientific">Legionella brunensis</name>
    <dbReference type="NCBI Taxonomy" id="29422"/>
    <lineage>
        <taxon>Bacteria</taxon>
        <taxon>Pseudomonadati</taxon>
        <taxon>Pseudomonadota</taxon>
        <taxon>Gammaproteobacteria</taxon>
        <taxon>Legionellales</taxon>
        <taxon>Legionellaceae</taxon>
        <taxon>Legionella</taxon>
    </lineage>
</organism>
<dbReference type="Gene3D" id="3.40.50.12780">
    <property type="entry name" value="N-terminal domain of ligase-like"/>
    <property type="match status" value="1"/>
</dbReference>
<dbReference type="EC" id="6.2.1.3" evidence="2"/>
<dbReference type="PATRIC" id="fig|29422.6.peg.1481"/>
<dbReference type="PROSITE" id="PS00455">
    <property type="entry name" value="AMP_BINDING"/>
    <property type="match status" value="1"/>
</dbReference>
<dbReference type="InterPro" id="IPR050237">
    <property type="entry name" value="ATP-dep_AMP-bd_enzyme"/>
</dbReference>
<dbReference type="InterPro" id="IPR020845">
    <property type="entry name" value="AMP-binding_CS"/>
</dbReference>
<reference evidence="2 3" key="1">
    <citation type="submission" date="2015-11" db="EMBL/GenBank/DDBJ databases">
        <title>Genomic analysis of 38 Legionella species identifies large and diverse effector repertoires.</title>
        <authorList>
            <person name="Burstein D."/>
            <person name="Amaro F."/>
            <person name="Zusman T."/>
            <person name="Lifshitz Z."/>
            <person name="Cohen O."/>
            <person name="Gilbert J.A."/>
            <person name="Pupko T."/>
            <person name="Shuman H.A."/>
            <person name="Segal G."/>
        </authorList>
    </citation>
    <scope>NUCLEOTIDE SEQUENCE [LARGE SCALE GENOMIC DNA]</scope>
    <source>
        <strain evidence="2 3">ATCC 43878</strain>
    </source>
</reference>